<name>A0A285D1Y4_9RHOB</name>
<dbReference type="Proteomes" id="UP000219467">
    <property type="component" value="Unassembled WGS sequence"/>
</dbReference>
<dbReference type="InterPro" id="IPR028082">
    <property type="entry name" value="Peripla_BP_I"/>
</dbReference>
<dbReference type="GO" id="GO:0006865">
    <property type="term" value="P:amino acid transport"/>
    <property type="evidence" value="ECO:0007669"/>
    <property type="project" value="UniProtKB-KW"/>
</dbReference>
<evidence type="ECO:0000256" key="1">
    <source>
        <dbReference type="ARBA" id="ARBA00010062"/>
    </source>
</evidence>
<dbReference type="AlphaFoldDB" id="A0A285D1Y4"/>
<dbReference type="OrthoDB" id="7210494at2"/>
<dbReference type="PANTHER" id="PTHR30483">
    <property type="entry name" value="LEUCINE-SPECIFIC-BINDING PROTEIN"/>
    <property type="match status" value="1"/>
</dbReference>
<feature type="domain" description="Leucine-binding protein" evidence="5">
    <location>
        <begin position="44"/>
        <end position="370"/>
    </location>
</feature>
<evidence type="ECO:0000313" key="7">
    <source>
        <dbReference type="Proteomes" id="UP000219467"/>
    </source>
</evidence>
<evidence type="ECO:0000256" key="4">
    <source>
        <dbReference type="SAM" id="SignalP"/>
    </source>
</evidence>
<dbReference type="PANTHER" id="PTHR30483:SF6">
    <property type="entry name" value="PERIPLASMIC BINDING PROTEIN OF ABC TRANSPORTER FOR NATURAL AMINO ACIDS"/>
    <property type="match status" value="1"/>
</dbReference>
<dbReference type="RefSeq" id="WP_097031415.1">
    <property type="nucleotide sequence ID" value="NZ_OAOQ01000017.1"/>
</dbReference>
<gene>
    <name evidence="6" type="ORF">SAMN05878503_11720</name>
</gene>
<feature type="chain" id="PRO_5012944745" evidence="4">
    <location>
        <begin position="26"/>
        <end position="389"/>
    </location>
</feature>
<dbReference type="InterPro" id="IPR028081">
    <property type="entry name" value="Leu-bd"/>
</dbReference>
<feature type="signal peptide" evidence="4">
    <location>
        <begin position="1"/>
        <end position="25"/>
    </location>
</feature>
<dbReference type="Pfam" id="PF13458">
    <property type="entry name" value="Peripla_BP_6"/>
    <property type="match status" value="1"/>
</dbReference>
<evidence type="ECO:0000313" key="6">
    <source>
        <dbReference type="EMBL" id="SNX73821.1"/>
    </source>
</evidence>
<dbReference type="EMBL" id="OAOQ01000017">
    <property type="protein sequence ID" value="SNX73821.1"/>
    <property type="molecule type" value="Genomic_DNA"/>
</dbReference>
<evidence type="ECO:0000256" key="2">
    <source>
        <dbReference type="ARBA" id="ARBA00022729"/>
    </source>
</evidence>
<dbReference type="InterPro" id="IPR051010">
    <property type="entry name" value="BCAA_transport"/>
</dbReference>
<sequence>MLSVLSRARKSLGRAALAMAALAVAACEPVAMTGGGPAVDRAQPVPVALLVPSGSGQASDEVLARSLQNAARLAVADLGNVRIDLRIYNTAGQPAQAAAMATQAVDDGAKIILGPVFAQEANAAGVAVAPRGVSVLSFSNNTDIAGGNVFVLGPTFQNTADRLSRHAVRQGAGRIMVVHDRTAAGQTGRAAIERGVARAGGTLVATADYEFSQNGIVSATPGIVDRARASNAQALFLTADTAGALPLVTQLLRENGLPEDTARFIGLTRWDIPSATLSLPGVQGGWFALPDPGVYGQYESRYRAAYGEAPHPISGLAYDGIAAVGALVKRGDDLGPRALTQGSGFVGVNGIFRLLSDGGNERGLAVAQIRNNQVVVIDPAPRSFGGAGS</sequence>
<dbReference type="SUPFAM" id="SSF53822">
    <property type="entry name" value="Periplasmic binding protein-like I"/>
    <property type="match status" value="1"/>
</dbReference>
<evidence type="ECO:0000259" key="5">
    <source>
        <dbReference type="Pfam" id="PF13458"/>
    </source>
</evidence>
<keyword evidence="3" id="KW-0813">Transport</keyword>
<dbReference type="CDD" id="cd06339">
    <property type="entry name" value="PBP1_YraM_LppC_lipoprotein-like"/>
    <property type="match status" value="1"/>
</dbReference>
<proteinExistence type="inferred from homology"/>
<dbReference type="Gene3D" id="3.40.50.2300">
    <property type="match status" value="2"/>
</dbReference>
<accession>A0A285D1Y4</accession>
<comment type="similarity">
    <text evidence="1">Belongs to the leucine-binding protein family.</text>
</comment>
<keyword evidence="2 4" id="KW-0732">Signal</keyword>
<reference evidence="7" key="1">
    <citation type="submission" date="2017-08" db="EMBL/GenBank/DDBJ databases">
        <authorList>
            <person name="Varghese N."/>
            <person name="Submissions S."/>
        </authorList>
    </citation>
    <scope>NUCLEOTIDE SEQUENCE [LARGE SCALE GENOMIC DNA]</scope>
    <source>
        <strain evidence="7">JA234</strain>
    </source>
</reference>
<keyword evidence="3" id="KW-0029">Amino-acid transport</keyword>
<dbReference type="PROSITE" id="PS51257">
    <property type="entry name" value="PROKAR_LIPOPROTEIN"/>
    <property type="match status" value="1"/>
</dbReference>
<evidence type="ECO:0000256" key="3">
    <source>
        <dbReference type="ARBA" id="ARBA00022970"/>
    </source>
</evidence>
<protein>
    <submittedName>
        <fullName evidence="6">Amino acid/amide ABC transporter substrate-binding protein (HAAT family)</fullName>
    </submittedName>
</protein>
<organism evidence="6 7">
    <name type="scientific">Cereibacter ovatus</name>
    <dbReference type="NCBI Taxonomy" id="439529"/>
    <lineage>
        <taxon>Bacteria</taxon>
        <taxon>Pseudomonadati</taxon>
        <taxon>Pseudomonadota</taxon>
        <taxon>Alphaproteobacteria</taxon>
        <taxon>Rhodobacterales</taxon>
        <taxon>Paracoccaceae</taxon>
        <taxon>Cereibacter</taxon>
    </lineage>
</organism>
<keyword evidence="7" id="KW-1185">Reference proteome</keyword>